<evidence type="ECO:0000313" key="1">
    <source>
        <dbReference type="EMBL" id="AHA75577.1"/>
    </source>
</evidence>
<protein>
    <submittedName>
        <fullName evidence="1">Uncharacterized protein</fullName>
    </submittedName>
</protein>
<dbReference type="EMBL" id="CP005939">
    <property type="protein sequence ID" value="AHA75577.1"/>
    <property type="molecule type" value="Genomic_DNA"/>
</dbReference>
<reference evidence="1 2" key="1">
    <citation type="submission" date="2013-05" db="EMBL/GenBank/DDBJ databases">
        <title>Complete genome sequence of Bacillus thuringiensis YBT-1518, a typical strain with high toxicity to nematode.</title>
        <authorList>
            <person name="Wang P."/>
            <person name="Zhang C."/>
            <person name="Guo M."/>
            <person name="Guo S."/>
            <person name="Zhu Y."/>
            <person name="Zheng J."/>
            <person name="Zhu L."/>
            <person name="Ruan L."/>
            <person name="Peng D."/>
            <person name="Sun M."/>
        </authorList>
    </citation>
    <scope>NUCLEOTIDE SEQUENCE [LARGE SCALE GENOMIC DNA]</scope>
    <source>
        <strain evidence="1 2">YBT-1518</strain>
        <plasmid evidence="1 2">pBMB0232</plasmid>
    </source>
</reference>
<dbReference type="Proteomes" id="UP000018566">
    <property type="component" value="Plasmid pBMB0232"/>
</dbReference>
<sequence length="73" mass="8398">MEKIFVTHVSLVNGKTHILKMNLEKFLDKVIAPDGSFKNGLICFEDTLINPEHITSVQQVTSVRTRRLNRVIY</sequence>
<proteinExistence type="predicted"/>
<gene>
    <name evidence="1" type="ORF">YBT1518_32737</name>
</gene>
<geneLocation type="plasmid" evidence="1 2">
    <name>pBMB0232</name>
</geneLocation>
<organism evidence="1 2">
    <name type="scientific">Bacillus thuringiensis YBT-1518</name>
    <dbReference type="NCBI Taxonomy" id="529122"/>
    <lineage>
        <taxon>Bacteria</taxon>
        <taxon>Bacillati</taxon>
        <taxon>Bacillota</taxon>
        <taxon>Bacilli</taxon>
        <taxon>Bacillales</taxon>
        <taxon>Bacillaceae</taxon>
        <taxon>Bacillus</taxon>
        <taxon>Bacillus cereus group</taxon>
    </lineage>
</organism>
<dbReference type="KEGG" id="bthu:YBT1518_32737"/>
<evidence type="ECO:0000313" key="2">
    <source>
        <dbReference type="Proteomes" id="UP000018566"/>
    </source>
</evidence>
<dbReference type="AlphaFoldDB" id="A0A9W3KL54"/>
<dbReference type="RefSeq" id="WP_023523866.1">
    <property type="nucleotide sequence ID" value="NC_022877.1"/>
</dbReference>
<name>A0A9W3KL54_BACTU</name>
<accession>A0A9W3KL54</accession>
<keyword evidence="1" id="KW-0614">Plasmid</keyword>